<dbReference type="GO" id="GO:0000917">
    <property type="term" value="P:division septum assembly"/>
    <property type="evidence" value="ECO:0007669"/>
    <property type="project" value="UniProtKB-KW"/>
</dbReference>
<dbReference type="PANTHER" id="PTHR39455">
    <property type="entry name" value="CELL DIVISION PROTEIN ZAPD"/>
    <property type="match status" value="1"/>
</dbReference>
<dbReference type="Pfam" id="PF07072">
    <property type="entry name" value="ZapD"/>
    <property type="match status" value="1"/>
</dbReference>
<comment type="function">
    <text evidence="5">Cell division factor that enhances FtsZ-ring assembly. Directly interacts with FtsZ and promotes bundling of FtsZ protofilaments, with a reduction in FtsZ GTPase activity.</text>
</comment>
<dbReference type="Gene3D" id="2.60.440.10">
    <property type="entry name" value="YacF-like domains"/>
    <property type="match status" value="1"/>
</dbReference>
<dbReference type="RefSeq" id="WP_045530310.1">
    <property type="nucleotide sequence ID" value="NZ_AP014568.1"/>
</dbReference>
<dbReference type="SUPFAM" id="SSF160950">
    <property type="entry name" value="YacF-like"/>
    <property type="match status" value="1"/>
</dbReference>
<dbReference type="InterPro" id="IPR027462">
    <property type="entry name" value="ZapD_C"/>
</dbReference>
<organism evidence="6 7">
    <name type="scientific">Serpentinimonas raichei</name>
    <dbReference type="NCBI Taxonomy" id="1458425"/>
    <lineage>
        <taxon>Bacteria</taxon>
        <taxon>Pseudomonadati</taxon>
        <taxon>Pseudomonadota</taxon>
        <taxon>Betaproteobacteria</taxon>
        <taxon>Burkholderiales</taxon>
        <taxon>Comamonadaceae</taxon>
        <taxon>Serpentinimonas</taxon>
    </lineage>
</organism>
<reference evidence="6 7" key="1">
    <citation type="journal article" date="2014" name="Nat. Commun.">
        <title>Physiological and genomic features of highly alkaliphilic hydrogen-utilizing Betaproteobacteria from a continental serpentinizing site.</title>
        <authorList>
            <person name="Suzuki S."/>
            <person name="Kuenen J.G."/>
            <person name="Schipper K."/>
            <person name="van der Velde S."/>
            <person name="Ishii S."/>
            <person name="Wu A."/>
            <person name="Sorokin D.Y."/>
            <person name="Tenney A."/>
            <person name="Meng X.Y."/>
            <person name="Morrill P.L."/>
            <person name="Kamagata Y."/>
            <person name="Muyzer G."/>
            <person name="Nealson K.H."/>
        </authorList>
    </citation>
    <scope>NUCLEOTIDE SEQUENCE [LARGE SCALE GENOMIC DNA]</scope>
    <source>
        <strain evidence="6 7">A1</strain>
    </source>
</reference>
<dbReference type="HAMAP" id="MF_01092">
    <property type="entry name" value="ZapD"/>
    <property type="match status" value="1"/>
</dbReference>
<sequence>MILYEYPFNERIRTYLRLERLADRLGQLGAQSSALSHHFALHTLFELLEVGARSDLKTEILKDLERLKQQYLGYRGNPAISEVALEAFIARLEAQYAALQECGKIGQSLADNEWLAALRSRIAIPGGTCEFDLPAYHDWQHRSPEQRQLELQGWAQTLAPLLDPVQVLLSVLRETAHPQKVMAIDGQFQQNLAQGKTYQLLRLWIDPALQLVPEISGNRMFFAVRLLQSGSSGKPQLASLSETELEFTLCA</sequence>
<evidence type="ECO:0000256" key="4">
    <source>
        <dbReference type="ARBA" id="ARBA00023306"/>
    </source>
</evidence>
<evidence type="ECO:0000256" key="2">
    <source>
        <dbReference type="ARBA" id="ARBA00022618"/>
    </source>
</evidence>
<proteinExistence type="inferred from homology"/>
<protein>
    <recommendedName>
        <fullName evidence="5">Cell division protein ZapD</fullName>
    </recommendedName>
    <alternativeName>
        <fullName evidence="5">Z ring-associated protein D</fullName>
    </alternativeName>
</protein>
<dbReference type="NCBIfam" id="NF003656">
    <property type="entry name" value="PRK05287.1-4"/>
    <property type="match status" value="1"/>
</dbReference>
<keyword evidence="1 5" id="KW-0963">Cytoplasm</keyword>
<dbReference type="OrthoDB" id="5294622at2"/>
<dbReference type="GO" id="GO:0032153">
    <property type="term" value="C:cell division site"/>
    <property type="evidence" value="ECO:0007669"/>
    <property type="project" value="TreeGrafter"/>
</dbReference>
<keyword evidence="4 5" id="KW-0131">Cell cycle</keyword>
<evidence type="ECO:0000256" key="3">
    <source>
        <dbReference type="ARBA" id="ARBA00023210"/>
    </source>
</evidence>
<evidence type="ECO:0000313" key="7">
    <source>
        <dbReference type="Proteomes" id="UP000067461"/>
    </source>
</evidence>
<name>A0A060NM34_9BURK</name>
<comment type="subunit">
    <text evidence="5">Interacts with FtsZ.</text>
</comment>
<dbReference type="KEGG" id="cbaa:SRAA_0120"/>
<accession>A0A060NM34</accession>
<evidence type="ECO:0000256" key="1">
    <source>
        <dbReference type="ARBA" id="ARBA00022490"/>
    </source>
</evidence>
<dbReference type="GO" id="GO:0005737">
    <property type="term" value="C:cytoplasm"/>
    <property type="evidence" value="ECO:0007669"/>
    <property type="project" value="UniProtKB-SubCell"/>
</dbReference>
<comment type="similarity">
    <text evidence="5">Belongs to the ZapD family.</text>
</comment>
<evidence type="ECO:0000256" key="5">
    <source>
        <dbReference type="HAMAP-Rule" id="MF_01092"/>
    </source>
</evidence>
<comment type="subcellular location">
    <subcellularLocation>
        <location evidence="5">Cytoplasm</location>
    </subcellularLocation>
    <text evidence="5">Localizes to mid-cell in an FtsZ-dependent manner.</text>
</comment>
<keyword evidence="3 5" id="KW-0717">Septation</keyword>
<keyword evidence="2 5" id="KW-0132">Cell division</keyword>
<dbReference type="GO" id="GO:0043093">
    <property type="term" value="P:FtsZ-dependent cytokinesis"/>
    <property type="evidence" value="ECO:0007669"/>
    <property type="project" value="UniProtKB-UniRule"/>
</dbReference>
<dbReference type="Proteomes" id="UP000067461">
    <property type="component" value="Chromosome"/>
</dbReference>
<dbReference type="STRING" id="1458425.SRAA_0120"/>
<dbReference type="EMBL" id="AP014568">
    <property type="protein sequence ID" value="BAO79974.1"/>
    <property type="molecule type" value="Genomic_DNA"/>
</dbReference>
<dbReference type="InterPro" id="IPR009777">
    <property type="entry name" value="ZapD"/>
</dbReference>
<dbReference type="AlphaFoldDB" id="A0A060NM34"/>
<evidence type="ECO:0000313" key="6">
    <source>
        <dbReference type="EMBL" id="BAO79974.1"/>
    </source>
</evidence>
<dbReference type="InterPro" id="IPR036268">
    <property type="entry name" value="ZapD_sf"/>
</dbReference>
<gene>
    <name evidence="5" type="primary">zapD</name>
    <name evidence="6" type="ORF">SRAA_0120</name>
</gene>
<dbReference type="Gene3D" id="1.10.3900.10">
    <property type="entry name" value="YacF-like"/>
    <property type="match status" value="1"/>
</dbReference>
<dbReference type="HOGENOM" id="CLU_076303_0_1_4"/>
<keyword evidence="7" id="KW-1185">Reference proteome</keyword>
<dbReference type="PANTHER" id="PTHR39455:SF1">
    <property type="entry name" value="CELL DIVISION PROTEIN ZAPD"/>
    <property type="match status" value="1"/>
</dbReference>